<evidence type="ECO:0000313" key="8">
    <source>
        <dbReference type="EMBL" id="MDQ8193214.1"/>
    </source>
</evidence>
<dbReference type="SUPFAM" id="SSF53300">
    <property type="entry name" value="vWA-like"/>
    <property type="match status" value="1"/>
</dbReference>
<feature type="compositionally biased region" description="Polar residues" evidence="5">
    <location>
        <begin position="571"/>
        <end position="594"/>
    </location>
</feature>
<keyword evidence="2 6" id="KW-0812">Transmembrane</keyword>
<sequence>MSFEEPIWLSLTPLVCLLFAAILAYGFRRRDALLSRFAASRLLEQLTEQASLSRTWIKSTSILLAVLAIGIALSRPQLGVEWSERKARGLDIVFVLDSSKSMLATDLRPTRLDRAKLAIIDLLERLESDRIGLVAFAGQAFLQTPPTLDYSAFRESLDAIDPGIMTSGGSDLGNAIKEAAEAFPTESNVKVVVLLTDGEDLGGHATQAAEAAQEDGIQVFAIGIGTPEGEYLKIRNQQGIEEYVRDADGQPVRSQLDEDTLQQIAHATGGSYSRLSSASLDQLYRSVIATLPREERASELQEIRIERFQWPLFIAVALLVMEILIRRRRSVHIHANLILLSLLLATTTETQAQVDSPTEPLSPAKTEQPTDARNIYNAAYDALTAGDYESAIRDYQTAIAHTDDLMLQRDALYNLGYATYQQGRSSYKSGDPQTALEQIKKAETLYQSAQEIDPEDTSIQQDLEQITAVREAIEKLIEEQQQQDDSSQDSDKSDQQDQQDQQDQESQENQSSDQDQNESQEKDQQDSQQDDQAQQSQDSQQSQQGDQSQQTDQSQQDQQSDSNQAEDSQQPQDGSETAPDSESNPAQSAEQESTQDPVDDIPQPQPDEESAEQDQSASASESAGDAADQEGQNLAGAPSDEHIQGMSEAEAAALLDSLRGKETLLPFIDQSRRGHQNDLRDW</sequence>
<dbReference type="Gene3D" id="3.40.50.410">
    <property type="entry name" value="von Willebrand factor, type A domain"/>
    <property type="match status" value="1"/>
</dbReference>
<dbReference type="Gene3D" id="1.25.40.10">
    <property type="entry name" value="Tetratricopeptide repeat domain"/>
    <property type="match status" value="1"/>
</dbReference>
<keyword evidence="3 6" id="KW-1133">Transmembrane helix</keyword>
<evidence type="ECO:0000313" key="9">
    <source>
        <dbReference type="Proteomes" id="UP001243717"/>
    </source>
</evidence>
<reference evidence="8 9" key="1">
    <citation type="submission" date="2023-04" db="EMBL/GenBank/DDBJ databases">
        <title>A novel bacteria isolated from coastal sediment.</title>
        <authorList>
            <person name="Liu X.-J."/>
            <person name="Du Z.-J."/>
        </authorList>
    </citation>
    <scope>NUCLEOTIDE SEQUENCE [LARGE SCALE GENOMIC DNA]</scope>
    <source>
        <strain evidence="8 9">SDUM461004</strain>
    </source>
</reference>
<keyword evidence="9" id="KW-1185">Reference proteome</keyword>
<feature type="compositionally biased region" description="Low complexity" evidence="5">
    <location>
        <begin position="526"/>
        <end position="570"/>
    </location>
</feature>
<dbReference type="InterPro" id="IPR036465">
    <property type="entry name" value="vWFA_dom_sf"/>
</dbReference>
<organism evidence="8 9">
    <name type="scientific">Thalassobacterium sedimentorum</name>
    <dbReference type="NCBI Taxonomy" id="3041258"/>
    <lineage>
        <taxon>Bacteria</taxon>
        <taxon>Pseudomonadati</taxon>
        <taxon>Verrucomicrobiota</taxon>
        <taxon>Opitutia</taxon>
        <taxon>Puniceicoccales</taxon>
        <taxon>Coraliomargaritaceae</taxon>
        <taxon>Thalassobacterium</taxon>
    </lineage>
</organism>
<dbReference type="PROSITE" id="PS50234">
    <property type="entry name" value="VWFA"/>
    <property type="match status" value="1"/>
</dbReference>
<feature type="transmembrane region" description="Helical" evidence="6">
    <location>
        <begin position="6"/>
        <end position="27"/>
    </location>
</feature>
<dbReference type="RefSeq" id="WP_308983719.1">
    <property type="nucleotide sequence ID" value="NZ_JARXIC010000002.1"/>
</dbReference>
<dbReference type="InterPro" id="IPR002035">
    <property type="entry name" value="VWF_A"/>
</dbReference>
<keyword evidence="4 6" id="KW-0472">Membrane</keyword>
<keyword evidence="1" id="KW-1003">Cell membrane</keyword>
<dbReference type="PANTHER" id="PTHR22550:SF5">
    <property type="entry name" value="LEUCINE ZIPPER PROTEIN 4"/>
    <property type="match status" value="1"/>
</dbReference>
<evidence type="ECO:0000256" key="6">
    <source>
        <dbReference type="SAM" id="Phobius"/>
    </source>
</evidence>
<dbReference type="SMART" id="SM00327">
    <property type="entry name" value="VWA"/>
    <property type="match status" value="1"/>
</dbReference>
<feature type="compositionally biased region" description="Basic and acidic residues" evidence="5">
    <location>
        <begin position="670"/>
        <end position="682"/>
    </location>
</feature>
<gene>
    <name evidence="8" type="ORF">QEH59_02170</name>
</gene>
<feature type="region of interest" description="Disordered" evidence="5">
    <location>
        <begin position="478"/>
        <end position="648"/>
    </location>
</feature>
<evidence type="ECO:0000256" key="2">
    <source>
        <dbReference type="ARBA" id="ARBA00022692"/>
    </source>
</evidence>
<evidence type="ECO:0000256" key="5">
    <source>
        <dbReference type="SAM" id="MobiDB-lite"/>
    </source>
</evidence>
<dbReference type="SUPFAM" id="SSF48452">
    <property type="entry name" value="TPR-like"/>
    <property type="match status" value="1"/>
</dbReference>
<dbReference type="EMBL" id="JARXIC010000002">
    <property type="protein sequence ID" value="MDQ8193214.1"/>
    <property type="molecule type" value="Genomic_DNA"/>
</dbReference>
<dbReference type="PRINTS" id="PR00453">
    <property type="entry name" value="VWFADOMAIN"/>
</dbReference>
<feature type="compositionally biased region" description="Low complexity" evidence="5">
    <location>
        <begin position="613"/>
        <end position="630"/>
    </location>
</feature>
<feature type="domain" description="VWFA" evidence="7">
    <location>
        <begin position="91"/>
        <end position="268"/>
    </location>
</feature>
<dbReference type="InterPro" id="IPR011990">
    <property type="entry name" value="TPR-like_helical_dom_sf"/>
</dbReference>
<dbReference type="InterPro" id="IPR050768">
    <property type="entry name" value="UPF0353/GerABKA_families"/>
</dbReference>
<proteinExistence type="predicted"/>
<dbReference type="Proteomes" id="UP001243717">
    <property type="component" value="Unassembled WGS sequence"/>
</dbReference>
<evidence type="ECO:0000256" key="3">
    <source>
        <dbReference type="ARBA" id="ARBA00022989"/>
    </source>
</evidence>
<accession>A0ABU1AEX0</accession>
<comment type="caution">
    <text evidence="8">The sequence shown here is derived from an EMBL/GenBank/DDBJ whole genome shotgun (WGS) entry which is preliminary data.</text>
</comment>
<name>A0ABU1AEX0_9BACT</name>
<feature type="region of interest" description="Disordered" evidence="5">
    <location>
        <begin position="663"/>
        <end position="682"/>
    </location>
</feature>
<evidence type="ECO:0000256" key="4">
    <source>
        <dbReference type="ARBA" id="ARBA00023136"/>
    </source>
</evidence>
<protein>
    <submittedName>
        <fullName evidence="8">VWA domain-containing protein</fullName>
    </submittedName>
</protein>
<dbReference type="PANTHER" id="PTHR22550">
    <property type="entry name" value="SPORE GERMINATION PROTEIN"/>
    <property type="match status" value="1"/>
</dbReference>
<evidence type="ECO:0000259" key="7">
    <source>
        <dbReference type="PROSITE" id="PS50234"/>
    </source>
</evidence>
<dbReference type="Pfam" id="PF13519">
    <property type="entry name" value="VWA_2"/>
    <property type="match status" value="1"/>
</dbReference>
<evidence type="ECO:0000256" key="1">
    <source>
        <dbReference type="ARBA" id="ARBA00022475"/>
    </source>
</evidence>